<evidence type="ECO:0000313" key="2">
    <source>
        <dbReference type="EMBL" id="KAK2031665.1"/>
    </source>
</evidence>
<dbReference type="AlphaFoldDB" id="A0AAD9M794"/>
<evidence type="ECO:0000256" key="1">
    <source>
        <dbReference type="SAM" id="SignalP"/>
    </source>
</evidence>
<name>A0AAD9M794_9PEZI</name>
<dbReference type="InterPro" id="IPR045634">
    <property type="entry name" value="DUF6413"/>
</dbReference>
<organism evidence="2 3">
    <name type="scientific">Colletotrichum zoysiae</name>
    <dbReference type="NCBI Taxonomy" id="1216348"/>
    <lineage>
        <taxon>Eukaryota</taxon>
        <taxon>Fungi</taxon>
        <taxon>Dikarya</taxon>
        <taxon>Ascomycota</taxon>
        <taxon>Pezizomycotina</taxon>
        <taxon>Sordariomycetes</taxon>
        <taxon>Hypocreomycetidae</taxon>
        <taxon>Glomerellales</taxon>
        <taxon>Glomerellaceae</taxon>
        <taxon>Colletotrichum</taxon>
        <taxon>Colletotrichum graminicola species complex</taxon>
    </lineage>
</organism>
<evidence type="ECO:0000313" key="3">
    <source>
        <dbReference type="Proteomes" id="UP001232148"/>
    </source>
</evidence>
<feature type="signal peptide" evidence="1">
    <location>
        <begin position="1"/>
        <end position="17"/>
    </location>
</feature>
<protein>
    <recommendedName>
        <fullName evidence="4">Hydrophobin</fullName>
    </recommendedName>
</protein>
<evidence type="ECO:0008006" key="4">
    <source>
        <dbReference type="Google" id="ProtNLM"/>
    </source>
</evidence>
<gene>
    <name evidence="2" type="ORF">LX32DRAFT_262742</name>
</gene>
<reference evidence="2" key="1">
    <citation type="submission" date="2021-06" db="EMBL/GenBank/DDBJ databases">
        <title>Comparative genomics, transcriptomics and evolutionary studies reveal genomic signatures of adaptation to plant cell wall in hemibiotrophic fungi.</title>
        <authorList>
            <consortium name="DOE Joint Genome Institute"/>
            <person name="Baroncelli R."/>
            <person name="Diaz J.F."/>
            <person name="Benocci T."/>
            <person name="Peng M."/>
            <person name="Battaglia E."/>
            <person name="Haridas S."/>
            <person name="Andreopoulos W."/>
            <person name="Labutti K."/>
            <person name="Pangilinan J."/>
            <person name="Floch G.L."/>
            <person name="Makela M.R."/>
            <person name="Henrissat B."/>
            <person name="Grigoriev I.V."/>
            <person name="Crouch J.A."/>
            <person name="De Vries R.P."/>
            <person name="Sukno S.A."/>
            <person name="Thon M.R."/>
        </authorList>
    </citation>
    <scope>NUCLEOTIDE SEQUENCE</scope>
    <source>
        <strain evidence="2">MAFF235873</strain>
    </source>
</reference>
<accession>A0AAD9M794</accession>
<proteinExistence type="predicted"/>
<dbReference type="Proteomes" id="UP001232148">
    <property type="component" value="Unassembled WGS sequence"/>
</dbReference>
<dbReference type="Pfam" id="PF19951">
    <property type="entry name" value="DUF6413"/>
    <property type="match status" value="1"/>
</dbReference>
<comment type="caution">
    <text evidence="2">The sequence shown here is derived from an EMBL/GenBank/DDBJ whole genome shotgun (WGS) entry which is preliminary data.</text>
</comment>
<dbReference type="EMBL" id="MU842838">
    <property type="protein sequence ID" value="KAK2031665.1"/>
    <property type="molecule type" value="Genomic_DNA"/>
</dbReference>
<feature type="chain" id="PRO_5041986281" description="Hydrophobin" evidence="1">
    <location>
        <begin position="18"/>
        <end position="98"/>
    </location>
</feature>
<sequence>MRYSLIFFYLVPAIVSAQTDNERQIFAPKTGGVCCAGGTADPSGTCSGKGLNSFCCSSIASFTGNGCDRVTAFPVGRFVQAFPPTNNTCGGGGFIGCA</sequence>
<keyword evidence="1" id="KW-0732">Signal</keyword>
<keyword evidence="3" id="KW-1185">Reference proteome</keyword>